<keyword evidence="1 5" id="KW-0963">Cytoplasm</keyword>
<dbReference type="NCBIfam" id="TIGR02273">
    <property type="entry name" value="16S_RimM"/>
    <property type="match status" value="1"/>
</dbReference>
<accession>A0A0X9VMK2</accession>
<dbReference type="Pfam" id="PF05239">
    <property type="entry name" value="PRC"/>
    <property type="match status" value="1"/>
</dbReference>
<dbReference type="InterPro" id="IPR002676">
    <property type="entry name" value="RimM_N"/>
</dbReference>
<evidence type="ECO:0000256" key="3">
    <source>
        <dbReference type="ARBA" id="ARBA00022552"/>
    </source>
</evidence>
<dbReference type="Gene3D" id="2.30.30.240">
    <property type="entry name" value="PRC-barrel domain"/>
    <property type="match status" value="1"/>
</dbReference>
<comment type="subunit">
    <text evidence="5">Binds ribosomal protein uS19.</text>
</comment>
<evidence type="ECO:0000259" key="7">
    <source>
        <dbReference type="Pfam" id="PF05239"/>
    </source>
</evidence>
<dbReference type="Pfam" id="PF01782">
    <property type="entry name" value="RimM"/>
    <property type="match status" value="1"/>
</dbReference>
<comment type="domain">
    <text evidence="5">The PRC barrel domain binds ribosomal protein uS19.</text>
</comment>
<dbReference type="PANTHER" id="PTHR33692">
    <property type="entry name" value="RIBOSOME MATURATION FACTOR RIMM"/>
    <property type="match status" value="1"/>
</dbReference>
<dbReference type="InterPro" id="IPR009000">
    <property type="entry name" value="Transl_B-barrel_sf"/>
</dbReference>
<evidence type="ECO:0000313" key="8">
    <source>
        <dbReference type="EMBL" id="AMA64956.1"/>
    </source>
</evidence>
<keyword evidence="2 5" id="KW-0690">Ribosome biogenesis</keyword>
<dbReference type="AlphaFoldDB" id="A0A0X9VMK2"/>
<dbReference type="InterPro" id="IPR036976">
    <property type="entry name" value="RimM_N_sf"/>
</dbReference>
<dbReference type="PATRIC" id="fig|634113.3.peg.368"/>
<dbReference type="Proteomes" id="UP000069926">
    <property type="component" value="Chromosome"/>
</dbReference>
<evidence type="ECO:0000256" key="1">
    <source>
        <dbReference type="ARBA" id="ARBA00022490"/>
    </source>
</evidence>
<organism evidence="8 9">
    <name type="scientific">Candidatus Arsenophonus lipoptenae</name>
    <dbReference type="NCBI Taxonomy" id="634113"/>
    <lineage>
        <taxon>Bacteria</taxon>
        <taxon>Pseudomonadati</taxon>
        <taxon>Pseudomonadota</taxon>
        <taxon>Gammaproteobacteria</taxon>
        <taxon>Enterobacterales</taxon>
        <taxon>Morganellaceae</taxon>
        <taxon>Arsenophonus</taxon>
    </lineage>
</organism>
<comment type="function">
    <text evidence="5">An accessory protein needed during the final step in the assembly of 30S ribosomal subunit, possibly for assembly of the head region. Essential for efficient processing of 16S rRNA. May be needed both before and after RbfA during the maturation of 16S rRNA. It has affinity for free ribosomal 30S subunits but not for 70S ribosomes.</text>
</comment>
<dbReference type="KEGG" id="asy:AUT07_00383"/>
<dbReference type="SUPFAM" id="SSF50447">
    <property type="entry name" value="Translation proteins"/>
    <property type="match status" value="1"/>
</dbReference>
<dbReference type="RefSeq" id="WP_066283461.1">
    <property type="nucleotide sequence ID" value="NZ_CP013920.1"/>
</dbReference>
<evidence type="ECO:0000256" key="4">
    <source>
        <dbReference type="ARBA" id="ARBA00023186"/>
    </source>
</evidence>
<dbReference type="GO" id="GO:0006364">
    <property type="term" value="P:rRNA processing"/>
    <property type="evidence" value="ECO:0007669"/>
    <property type="project" value="UniProtKB-UniRule"/>
</dbReference>
<dbReference type="EMBL" id="CP013920">
    <property type="protein sequence ID" value="AMA64956.1"/>
    <property type="molecule type" value="Genomic_DNA"/>
</dbReference>
<evidence type="ECO:0000256" key="5">
    <source>
        <dbReference type="HAMAP-Rule" id="MF_00014"/>
    </source>
</evidence>
<dbReference type="GO" id="GO:0005840">
    <property type="term" value="C:ribosome"/>
    <property type="evidence" value="ECO:0007669"/>
    <property type="project" value="InterPro"/>
</dbReference>
<dbReference type="HAMAP" id="MF_00014">
    <property type="entry name" value="Ribosome_mat_RimM"/>
    <property type="match status" value="1"/>
</dbReference>
<evidence type="ECO:0000256" key="2">
    <source>
        <dbReference type="ARBA" id="ARBA00022517"/>
    </source>
</evidence>
<gene>
    <name evidence="5 8" type="primary">rimM</name>
    <name evidence="8" type="ORF">AUT07_00383</name>
</gene>
<name>A0A0X9VMK2_9GAMM</name>
<keyword evidence="9" id="KW-1185">Reference proteome</keyword>
<dbReference type="InterPro" id="IPR027275">
    <property type="entry name" value="PRC-brl_dom"/>
</dbReference>
<reference evidence="8 9" key="1">
    <citation type="submission" date="2016-01" db="EMBL/GenBank/DDBJ databases">
        <title>Genome sequence of Ca. Arsenophonus lipopteni, the exclusive symbiont of a blood sucking fly Lipoptena cervi (Diptera: Hippoboscidae).</title>
        <authorList>
            <person name="Novakova E."/>
            <person name="Hypsa V."/>
            <person name="Nguyen P."/>
            <person name="Husnik F."/>
            <person name="Darby A.C."/>
        </authorList>
    </citation>
    <scope>NUCLEOTIDE SEQUENCE [LARGE SCALE GENOMIC DNA]</scope>
    <source>
        <strain evidence="8 9">CB</strain>
    </source>
</reference>
<dbReference type="Gene3D" id="2.40.30.60">
    <property type="entry name" value="RimM"/>
    <property type="match status" value="1"/>
</dbReference>
<dbReference type="InterPro" id="IPR011961">
    <property type="entry name" value="RimM"/>
</dbReference>
<dbReference type="GO" id="GO:0042274">
    <property type="term" value="P:ribosomal small subunit biogenesis"/>
    <property type="evidence" value="ECO:0007669"/>
    <property type="project" value="UniProtKB-UniRule"/>
</dbReference>
<dbReference type="InterPro" id="IPR011033">
    <property type="entry name" value="PRC_barrel-like_sf"/>
</dbReference>
<dbReference type="GO" id="GO:0043022">
    <property type="term" value="F:ribosome binding"/>
    <property type="evidence" value="ECO:0007669"/>
    <property type="project" value="InterPro"/>
</dbReference>
<comment type="subcellular location">
    <subcellularLocation>
        <location evidence="5">Cytoplasm</location>
    </subcellularLocation>
</comment>
<dbReference type="PANTHER" id="PTHR33692:SF1">
    <property type="entry name" value="RIBOSOME MATURATION FACTOR RIMM"/>
    <property type="match status" value="1"/>
</dbReference>
<dbReference type="STRING" id="634113.AUT07_00383"/>
<keyword evidence="3 5" id="KW-0698">rRNA processing</keyword>
<protein>
    <recommendedName>
        <fullName evidence="5">Ribosome maturation factor RimM</fullName>
    </recommendedName>
</protein>
<feature type="domain" description="RimM N-terminal" evidence="6">
    <location>
        <begin position="17"/>
        <end position="95"/>
    </location>
</feature>
<dbReference type="SUPFAM" id="SSF50346">
    <property type="entry name" value="PRC-barrel domain"/>
    <property type="match status" value="1"/>
</dbReference>
<dbReference type="GO" id="GO:0005737">
    <property type="term" value="C:cytoplasm"/>
    <property type="evidence" value="ECO:0007669"/>
    <property type="project" value="UniProtKB-SubCell"/>
</dbReference>
<sequence length="184" mass="21893">MLNKKNYLQTPINPIALGRLGSPYGILGWIRVYLYTEYIENIFKYQPLFVRYSYEWKLIELEKWKYHNKCIILKIKNINNRSSAILMTNFEIIIDSIQLPILNDKEYYWRDLIGCEVITIQGYYNLGYVKDLIDTGVNDVLIIQATINDAFHIKERLIPFIDKQVIKTINFTTNIIEVDWDPKF</sequence>
<feature type="domain" description="PRC-barrel" evidence="7">
    <location>
        <begin position="105"/>
        <end position="179"/>
    </location>
</feature>
<proteinExistence type="inferred from homology"/>
<keyword evidence="4 5" id="KW-0143">Chaperone</keyword>
<comment type="similarity">
    <text evidence="5">Belongs to the RimM family.</text>
</comment>
<evidence type="ECO:0000313" key="9">
    <source>
        <dbReference type="Proteomes" id="UP000069926"/>
    </source>
</evidence>
<evidence type="ECO:0000259" key="6">
    <source>
        <dbReference type="Pfam" id="PF01782"/>
    </source>
</evidence>